<dbReference type="GO" id="GO:0005737">
    <property type="term" value="C:cytoplasm"/>
    <property type="evidence" value="ECO:0007669"/>
    <property type="project" value="UniProtKB-ARBA"/>
</dbReference>
<evidence type="ECO:0000313" key="2">
    <source>
        <dbReference type="EMBL" id="KAG5675779.1"/>
    </source>
</evidence>
<name>A0A9J6C1U4_POLVA</name>
<dbReference type="EMBL" id="JADBJN010000002">
    <property type="protein sequence ID" value="KAG5675779.1"/>
    <property type="molecule type" value="Genomic_DNA"/>
</dbReference>
<reference evidence="2" key="1">
    <citation type="submission" date="2021-03" db="EMBL/GenBank/DDBJ databases">
        <title>Chromosome level genome of the anhydrobiotic midge Polypedilum vanderplanki.</title>
        <authorList>
            <person name="Yoshida Y."/>
            <person name="Kikawada T."/>
            <person name="Gusev O."/>
        </authorList>
    </citation>
    <scope>NUCLEOTIDE SEQUENCE</scope>
    <source>
        <strain evidence="2">NIAS01</strain>
        <tissue evidence="2">Whole body or cell culture</tissue>
    </source>
</reference>
<dbReference type="InterPro" id="IPR035437">
    <property type="entry name" value="SNase_OB-fold_sf"/>
</dbReference>
<protein>
    <recommendedName>
        <fullName evidence="1">Tudor domain-containing protein</fullName>
    </recommendedName>
</protein>
<feature type="domain" description="Tudor" evidence="1">
    <location>
        <begin position="4"/>
        <end position="127"/>
    </location>
</feature>
<dbReference type="InterPro" id="IPR002999">
    <property type="entry name" value="Tudor"/>
</dbReference>
<keyword evidence="3" id="KW-1185">Reference proteome</keyword>
<dbReference type="Gene3D" id="2.30.30.140">
    <property type="match status" value="1"/>
</dbReference>
<proteinExistence type="predicted"/>
<accession>A0A9J6C1U4</accession>
<gene>
    <name evidence="2" type="ORF">PVAND_005653</name>
</gene>
<evidence type="ECO:0000259" key="1">
    <source>
        <dbReference type="Pfam" id="PF00567"/>
    </source>
</evidence>
<dbReference type="Gene3D" id="2.40.50.90">
    <property type="match status" value="1"/>
</dbReference>
<dbReference type="Pfam" id="PF00567">
    <property type="entry name" value="TUDOR"/>
    <property type="match status" value="1"/>
</dbReference>
<evidence type="ECO:0000313" key="3">
    <source>
        <dbReference type="Proteomes" id="UP001107558"/>
    </source>
</evidence>
<comment type="caution">
    <text evidence="2">The sequence shown here is derived from an EMBL/GenBank/DDBJ whole genome shotgun (WGS) entry which is preliminary data.</text>
</comment>
<sequence length="356" mass="42511">MLQEQDKETFIITRFINPNHFYLYDPNRKDDSTLETMEKMISKQISVMKSNINFSEKRAQYEHKIKRGDMVAYYWREKHKYIRCEVDTIQTFGYFKTYFLFALDYGVCLYTTNFNLIYEISEYYKFMQSAIIGPISLEILPIKEYIDVVYNKLIYKIHNNWSKAAMDTFKKHIEKAISIEFVQSTTKRLPYRGFLFGDLKLTSPSFRTYSMNELMISNNYAKEAENENEFFDNFLKTTIFWTERWNDYLRTGGILNTQSQDAIPLCYKQEILIKEYKKKHAIDVFYKETRESIDRVLEWKKQNEGFEKCIPDIDETEEDAVHDKITKMSDCSGFTNVSDPFISISLVPSNKEECWN</sequence>
<dbReference type="AlphaFoldDB" id="A0A9J6C1U4"/>
<dbReference type="Proteomes" id="UP001107558">
    <property type="component" value="Chromosome 2"/>
</dbReference>
<organism evidence="2 3">
    <name type="scientific">Polypedilum vanderplanki</name>
    <name type="common">Sleeping chironomid midge</name>
    <dbReference type="NCBI Taxonomy" id="319348"/>
    <lineage>
        <taxon>Eukaryota</taxon>
        <taxon>Metazoa</taxon>
        <taxon>Ecdysozoa</taxon>
        <taxon>Arthropoda</taxon>
        <taxon>Hexapoda</taxon>
        <taxon>Insecta</taxon>
        <taxon>Pterygota</taxon>
        <taxon>Neoptera</taxon>
        <taxon>Endopterygota</taxon>
        <taxon>Diptera</taxon>
        <taxon>Nematocera</taxon>
        <taxon>Chironomoidea</taxon>
        <taxon>Chironomidae</taxon>
        <taxon>Chironominae</taxon>
        <taxon>Polypedilum</taxon>
        <taxon>Polypedilum</taxon>
    </lineage>
</organism>
<dbReference type="OrthoDB" id="249932at2759"/>